<feature type="region of interest" description="Disordered" evidence="5">
    <location>
        <begin position="607"/>
        <end position="684"/>
    </location>
</feature>
<dbReference type="InterPro" id="IPR013126">
    <property type="entry name" value="Hsp_70_fam"/>
</dbReference>
<proteinExistence type="inferred from homology"/>
<evidence type="ECO:0000256" key="4">
    <source>
        <dbReference type="RuleBase" id="RU003322"/>
    </source>
</evidence>
<dbReference type="InterPro" id="IPR043129">
    <property type="entry name" value="ATPase_NBD"/>
</dbReference>
<dbReference type="Pfam" id="PF00012">
    <property type="entry name" value="HSP70"/>
    <property type="match status" value="1"/>
</dbReference>
<protein>
    <submittedName>
        <fullName evidence="6">Molecular chaperone DnaK (HSP70)</fullName>
    </submittedName>
</protein>
<dbReference type="Gene3D" id="3.90.640.10">
    <property type="entry name" value="Actin, Chain A, domain 4"/>
    <property type="match status" value="1"/>
</dbReference>
<dbReference type="EMBL" id="FXAM01000001">
    <property type="protein sequence ID" value="SMF95936.1"/>
    <property type="molecule type" value="Genomic_DNA"/>
</dbReference>
<dbReference type="InterPro" id="IPR018181">
    <property type="entry name" value="Heat_shock_70_CS"/>
</dbReference>
<dbReference type="GO" id="GO:0005524">
    <property type="term" value="F:ATP binding"/>
    <property type="evidence" value="ECO:0007669"/>
    <property type="project" value="UniProtKB-KW"/>
</dbReference>
<dbReference type="AlphaFoldDB" id="A0A1Y6D038"/>
<keyword evidence="3 4" id="KW-0067">ATP-binding</keyword>
<evidence type="ECO:0000256" key="3">
    <source>
        <dbReference type="ARBA" id="ARBA00022840"/>
    </source>
</evidence>
<evidence type="ECO:0000313" key="6">
    <source>
        <dbReference type="EMBL" id="SMF95936.1"/>
    </source>
</evidence>
<dbReference type="PROSITE" id="PS00329">
    <property type="entry name" value="HSP70_2"/>
    <property type="match status" value="1"/>
</dbReference>
<dbReference type="CDD" id="cd10170">
    <property type="entry name" value="ASKHA_NBD_HSP70"/>
    <property type="match status" value="1"/>
</dbReference>
<dbReference type="PROSITE" id="PS00297">
    <property type="entry name" value="HSP70_1"/>
    <property type="match status" value="1"/>
</dbReference>
<reference evidence="6 7" key="1">
    <citation type="submission" date="2016-12" db="EMBL/GenBank/DDBJ databases">
        <authorList>
            <person name="Song W.-J."/>
            <person name="Kurnit D.M."/>
        </authorList>
    </citation>
    <scope>NUCLEOTIDE SEQUENCE [LARGE SCALE GENOMIC DNA]</scope>
    <source>
        <strain evidence="6 7">175</strain>
    </source>
</reference>
<gene>
    <name evidence="6" type="ORF">SAMN02949497_3314</name>
</gene>
<feature type="compositionally biased region" description="Low complexity" evidence="5">
    <location>
        <begin position="620"/>
        <end position="660"/>
    </location>
</feature>
<sequence>MSKYSVGIDLGTTNSVVSFVDLSQTDGEKAPLEVLEIPQLTSPGSVGDKKQLPSFIYQAHEAELAPGDIVLPWNAQPEAIVGEIARQLGGKSPIRLVASGKSWLSHSGVDRRSALLPLQSPEEVKRVSPLQTAIEYLRHMRDAWNARFPDQPLEQQDLVITVPASFDPAARELTVEAAHAVGLKQAVLLEEPQSALYSWIQQSEGKWREQVKPGDIILVVDVGGGTTDLSLIAVTEDQGNLVLNRVAIGDHILLGGDNMDLALAYVLKAKLQSEGKRLEPWQIQALTHGCRDAKEKLLTSDDTQEAAVVVPSRGSSLISGTLRTSLTRAEVDRTLVEGFFPKVDLTERPLAQARAGLTTLGLPYAKDARITCHLAAFLGRQIGATSELQGFTPKDGARMLHPTALLLNGGVFKATALEQRLLDVLNSWLEADGAPSARLLHGADLDLAVARGAAYYGYVRKGKGVRIKGGTGAAYYVGVESAMPAVPGFEPPIEALCIAPFGMEEGTEADLPPYEFGVVVGEPVHFRFFSSNVRRDDGVGIRLDWWPEGEIEELEAIEITLTAEKHRPGEVVPVHLAARVTEVGTLQLEAVARDGGERWKVEFDVRASGQPAPKEDADAAPEAPILGIEAEPVAEPTAETAQEAASAEEAPAAETEASGESGEEESASDKQKGGKKNFWASFKV</sequence>
<evidence type="ECO:0000256" key="1">
    <source>
        <dbReference type="ARBA" id="ARBA00007381"/>
    </source>
</evidence>
<organism evidence="6 7">
    <name type="scientific">Methylomagnum ishizawai</name>
    <dbReference type="NCBI Taxonomy" id="1760988"/>
    <lineage>
        <taxon>Bacteria</taxon>
        <taxon>Pseudomonadati</taxon>
        <taxon>Pseudomonadota</taxon>
        <taxon>Gammaproteobacteria</taxon>
        <taxon>Methylococcales</taxon>
        <taxon>Methylococcaceae</taxon>
        <taxon>Methylomagnum</taxon>
    </lineage>
</organism>
<keyword evidence="7" id="KW-1185">Reference proteome</keyword>
<dbReference type="GO" id="GO:0140662">
    <property type="term" value="F:ATP-dependent protein folding chaperone"/>
    <property type="evidence" value="ECO:0007669"/>
    <property type="project" value="InterPro"/>
</dbReference>
<dbReference type="SUPFAM" id="SSF53067">
    <property type="entry name" value="Actin-like ATPase domain"/>
    <property type="match status" value="2"/>
</dbReference>
<dbReference type="OrthoDB" id="580874at2"/>
<evidence type="ECO:0000256" key="2">
    <source>
        <dbReference type="ARBA" id="ARBA00022741"/>
    </source>
</evidence>
<dbReference type="Gene3D" id="3.30.420.40">
    <property type="match status" value="2"/>
</dbReference>
<dbReference type="RefSeq" id="WP_085214581.1">
    <property type="nucleotide sequence ID" value="NZ_FXAM01000001.1"/>
</dbReference>
<comment type="similarity">
    <text evidence="1 4">Belongs to the heat shock protein 70 family.</text>
</comment>
<dbReference type="PRINTS" id="PR00301">
    <property type="entry name" value="HEATSHOCK70"/>
</dbReference>
<keyword evidence="2 4" id="KW-0547">Nucleotide-binding</keyword>
<dbReference type="Proteomes" id="UP000192923">
    <property type="component" value="Unassembled WGS sequence"/>
</dbReference>
<accession>A0A1Y6D038</accession>
<dbReference type="STRING" id="1760988.SAMN02949497_3314"/>
<name>A0A1Y6D038_9GAMM</name>
<evidence type="ECO:0000313" key="7">
    <source>
        <dbReference type="Proteomes" id="UP000192923"/>
    </source>
</evidence>
<evidence type="ECO:0000256" key="5">
    <source>
        <dbReference type="SAM" id="MobiDB-lite"/>
    </source>
</evidence>
<dbReference type="PANTHER" id="PTHR19375">
    <property type="entry name" value="HEAT SHOCK PROTEIN 70KDA"/>
    <property type="match status" value="1"/>
</dbReference>